<dbReference type="EMBL" id="GGEC01037153">
    <property type="protein sequence ID" value="MBX17637.1"/>
    <property type="molecule type" value="Transcribed_RNA"/>
</dbReference>
<name>A0A2P2LI44_RHIMU</name>
<protein>
    <submittedName>
        <fullName evidence="1">Uncharacterized protein</fullName>
    </submittedName>
</protein>
<evidence type="ECO:0000313" key="1">
    <source>
        <dbReference type="EMBL" id="MBX17637.1"/>
    </source>
</evidence>
<sequence length="38" mass="4439">MSFQTSLMHIEFDPKSLQSLFEPSSFRLGKCSLRCWSN</sequence>
<accession>A0A2P2LI44</accession>
<dbReference type="AlphaFoldDB" id="A0A2P2LI44"/>
<reference evidence="1" key="1">
    <citation type="submission" date="2018-02" db="EMBL/GenBank/DDBJ databases">
        <title>Rhizophora mucronata_Transcriptome.</title>
        <authorList>
            <person name="Meera S.P."/>
            <person name="Sreeshan A."/>
            <person name="Augustine A."/>
        </authorList>
    </citation>
    <scope>NUCLEOTIDE SEQUENCE</scope>
    <source>
        <tissue evidence="1">Leaf</tissue>
    </source>
</reference>
<proteinExistence type="predicted"/>
<organism evidence="1">
    <name type="scientific">Rhizophora mucronata</name>
    <name type="common">Asiatic mangrove</name>
    <dbReference type="NCBI Taxonomy" id="61149"/>
    <lineage>
        <taxon>Eukaryota</taxon>
        <taxon>Viridiplantae</taxon>
        <taxon>Streptophyta</taxon>
        <taxon>Embryophyta</taxon>
        <taxon>Tracheophyta</taxon>
        <taxon>Spermatophyta</taxon>
        <taxon>Magnoliopsida</taxon>
        <taxon>eudicotyledons</taxon>
        <taxon>Gunneridae</taxon>
        <taxon>Pentapetalae</taxon>
        <taxon>rosids</taxon>
        <taxon>fabids</taxon>
        <taxon>Malpighiales</taxon>
        <taxon>Rhizophoraceae</taxon>
        <taxon>Rhizophora</taxon>
    </lineage>
</organism>